<evidence type="ECO:0000313" key="2">
    <source>
        <dbReference type="Proteomes" id="UP001597068"/>
    </source>
</evidence>
<sequence length="175" mass="18644">MSAPVDPGALGHPMATVTLVDDFGTTGLVIDGLPDGWRKVRRDAEIVTVSDLWLDVAEAEKQAELDPADRFVSNALATAWHLANLPVPAEHLLEFAEAMTSGVTGWTLRARDTDQVNSCGSTLRGTLDSPFGPLVSNSHAVILTQPDGSYVLAQLAVTALPQHGESLDRVRLIPV</sequence>
<comment type="caution">
    <text evidence="1">The sequence shown here is derived from an EMBL/GenBank/DDBJ whole genome shotgun (WGS) entry which is preliminary data.</text>
</comment>
<keyword evidence="2" id="KW-1185">Reference proteome</keyword>
<protein>
    <submittedName>
        <fullName evidence="1">Uncharacterized protein</fullName>
    </submittedName>
</protein>
<dbReference type="Proteomes" id="UP001597068">
    <property type="component" value="Unassembled WGS sequence"/>
</dbReference>
<evidence type="ECO:0000313" key="1">
    <source>
        <dbReference type="EMBL" id="MFD0926514.1"/>
    </source>
</evidence>
<proteinExistence type="predicted"/>
<dbReference type="EMBL" id="JBHTIL010000001">
    <property type="protein sequence ID" value="MFD0926514.1"/>
    <property type="molecule type" value="Genomic_DNA"/>
</dbReference>
<accession>A0ABW3G7E3</accession>
<reference evidence="2" key="1">
    <citation type="journal article" date="2019" name="Int. J. Syst. Evol. Microbiol.">
        <title>The Global Catalogue of Microorganisms (GCM) 10K type strain sequencing project: providing services to taxonomists for standard genome sequencing and annotation.</title>
        <authorList>
            <consortium name="The Broad Institute Genomics Platform"/>
            <consortium name="The Broad Institute Genome Sequencing Center for Infectious Disease"/>
            <person name="Wu L."/>
            <person name="Ma J."/>
        </authorList>
    </citation>
    <scope>NUCLEOTIDE SEQUENCE [LARGE SCALE GENOMIC DNA]</scope>
    <source>
        <strain evidence="2">CCUG 50873</strain>
    </source>
</reference>
<name>A0ABW3G7E3_9NOCA</name>
<dbReference type="RefSeq" id="WP_253645614.1">
    <property type="nucleotide sequence ID" value="NZ_BAAAMO010000002.1"/>
</dbReference>
<gene>
    <name evidence="1" type="ORF">ACFQ04_12290</name>
</gene>
<organism evidence="1 2">
    <name type="scientific">Williamsia deligens</name>
    <dbReference type="NCBI Taxonomy" id="321325"/>
    <lineage>
        <taxon>Bacteria</taxon>
        <taxon>Bacillati</taxon>
        <taxon>Actinomycetota</taxon>
        <taxon>Actinomycetes</taxon>
        <taxon>Mycobacteriales</taxon>
        <taxon>Nocardiaceae</taxon>
        <taxon>Williamsia</taxon>
    </lineage>
</organism>